<dbReference type="GO" id="GO:0008168">
    <property type="term" value="F:methyltransferase activity"/>
    <property type="evidence" value="ECO:0007669"/>
    <property type="project" value="UniProtKB-KW"/>
</dbReference>
<evidence type="ECO:0000259" key="4">
    <source>
        <dbReference type="Pfam" id="PF08242"/>
    </source>
</evidence>
<dbReference type="InterPro" id="IPR005651">
    <property type="entry name" value="Trm112-like"/>
</dbReference>
<dbReference type="CDD" id="cd02440">
    <property type="entry name" value="AdoMet_MTases"/>
    <property type="match status" value="1"/>
</dbReference>
<dbReference type="Pfam" id="PF08242">
    <property type="entry name" value="Methyltransf_12"/>
    <property type="match status" value="1"/>
</dbReference>
<evidence type="ECO:0000313" key="6">
    <source>
        <dbReference type="Proteomes" id="UP000182719"/>
    </source>
</evidence>
<name>A0A1H7VZM4_STIAU</name>
<dbReference type="EMBL" id="FOAP01000012">
    <property type="protein sequence ID" value="SEM14248.1"/>
    <property type="molecule type" value="Genomic_DNA"/>
</dbReference>
<keyword evidence="2 5" id="KW-0808">Transferase</keyword>
<keyword evidence="6" id="KW-1185">Reference proteome</keyword>
<evidence type="ECO:0000256" key="3">
    <source>
        <dbReference type="ARBA" id="ARBA00022691"/>
    </source>
</evidence>
<dbReference type="InterPro" id="IPR013217">
    <property type="entry name" value="Methyltransf_12"/>
</dbReference>
<proteinExistence type="predicted"/>
<dbReference type="PANTHER" id="PTHR43464">
    <property type="entry name" value="METHYLTRANSFERASE"/>
    <property type="match status" value="1"/>
</dbReference>
<dbReference type="GO" id="GO:0032259">
    <property type="term" value="P:methylation"/>
    <property type="evidence" value="ECO:0007669"/>
    <property type="project" value="UniProtKB-KW"/>
</dbReference>
<reference evidence="6" key="1">
    <citation type="submission" date="2016-10" db="EMBL/GenBank/DDBJ databases">
        <authorList>
            <person name="Varghese N."/>
            <person name="Submissions S."/>
        </authorList>
    </citation>
    <scope>NUCLEOTIDE SEQUENCE [LARGE SCALE GENOMIC DNA]</scope>
    <source>
        <strain evidence="6">DSM 17044</strain>
    </source>
</reference>
<dbReference type="PANTHER" id="PTHR43464:SF19">
    <property type="entry name" value="UBIQUINONE BIOSYNTHESIS O-METHYLTRANSFERASE, MITOCHONDRIAL"/>
    <property type="match status" value="1"/>
</dbReference>
<gene>
    <name evidence="5" type="ORF">SAMN05444354_11269</name>
</gene>
<keyword evidence="3" id="KW-0949">S-adenosyl-L-methionine</keyword>
<feature type="domain" description="Methyltransferase type 12" evidence="4">
    <location>
        <begin position="103"/>
        <end position="196"/>
    </location>
</feature>
<dbReference type="Gene3D" id="2.20.25.10">
    <property type="match status" value="1"/>
</dbReference>
<dbReference type="SUPFAM" id="SSF158997">
    <property type="entry name" value="Trm112p-like"/>
    <property type="match status" value="1"/>
</dbReference>
<dbReference type="Pfam" id="PF03966">
    <property type="entry name" value="Trm112p"/>
    <property type="match status" value="1"/>
</dbReference>
<dbReference type="InterPro" id="IPR029063">
    <property type="entry name" value="SAM-dependent_MTases_sf"/>
</dbReference>
<keyword evidence="1 5" id="KW-0489">Methyltransferase</keyword>
<dbReference type="OrthoDB" id="9812205at2"/>
<sequence length="330" mass="36980">MREWLMDLLACPACRGRIELANGTLGEGTLRCVGCTKTFPVRDSVPELFVVPPARVDFAEQWKLRWTGRFEREGLIYGVDADRRARWIADACLGRPSPGEIVLDVGCGSGDTAASIARDYPEVKVVGLDMTPTLSRCQERFRDLKNLSFVRGSALKPPLRKQAFSRALSFGVLHHTGDTRGGLHAVGDLVAQGGRLAVCLYRHPDEAPSWRPYYWVRDKLHFGRGHKLPPKALFWLVHAEGLVVAPIMWALFQTSNAARATAPAEWDLPSLGLREMYDYMVFTLYDALSPEFQDRPATPDIEQWFADSGFGQVSHDLYGNHWADRNHAKS</sequence>
<dbReference type="RefSeq" id="WP_075008529.1">
    <property type="nucleotide sequence ID" value="NZ_FOAP01000012.1"/>
</dbReference>
<evidence type="ECO:0000256" key="1">
    <source>
        <dbReference type="ARBA" id="ARBA00022603"/>
    </source>
</evidence>
<dbReference type="SUPFAM" id="SSF53335">
    <property type="entry name" value="S-adenosyl-L-methionine-dependent methyltransferases"/>
    <property type="match status" value="1"/>
</dbReference>
<evidence type="ECO:0000313" key="5">
    <source>
        <dbReference type="EMBL" id="SEM14248.1"/>
    </source>
</evidence>
<dbReference type="Gene3D" id="3.40.50.150">
    <property type="entry name" value="Vaccinia Virus protein VP39"/>
    <property type="match status" value="1"/>
</dbReference>
<protein>
    <submittedName>
        <fullName evidence="5">Methyltransferase domain-containing protein</fullName>
    </submittedName>
</protein>
<accession>A0A1H7VZM4</accession>
<evidence type="ECO:0000256" key="2">
    <source>
        <dbReference type="ARBA" id="ARBA00022679"/>
    </source>
</evidence>
<dbReference type="Proteomes" id="UP000182719">
    <property type="component" value="Unassembled WGS sequence"/>
</dbReference>
<dbReference type="AlphaFoldDB" id="A0A1H7VZM4"/>
<organism evidence="5 6">
    <name type="scientific">Stigmatella aurantiaca</name>
    <dbReference type="NCBI Taxonomy" id="41"/>
    <lineage>
        <taxon>Bacteria</taxon>
        <taxon>Pseudomonadati</taxon>
        <taxon>Myxococcota</taxon>
        <taxon>Myxococcia</taxon>
        <taxon>Myxococcales</taxon>
        <taxon>Cystobacterineae</taxon>
        <taxon>Archangiaceae</taxon>
        <taxon>Stigmatella</taxon>
    </lineage>
</organism>